<accession>A0A835K8N4</accession>
<keyword evidence="3" id="KW-0238">DNA-binding</keyword>
<dbReference type="GO" id="GO:0000977">
    <property type="term" value="F:RNA polymerase II transcription regulatory region sequence-specific DNA binding"/>
    <property type="evidence" value="ECO:0007669"/>
    <property type="project" value="InterPro"/>
</dbReference>
<name>A0A835K8N4_9ROSI</name>
<feature type="region of interest" description="Disordered" evidence="6">
    <location>
        <begin position="153"/>
        <end position="176"/>
    </location>
</feature>
<dbReference type="InterPro" id="IPR002100">
    <property type="entry name" value="TF_MADSbox"/>
</dbReference>
<comment type="caution">
    <text evidence="9">The sequence shown here is derived from an EMBL/GenBank/DDBJ whole genome shotgun (WGS) entry which is preliminary data.</text>
</comment>
<dbReference type="InterPro" id="IPR050142">
    <property type="entry name" value="MADS-box/MEF2_TF"/>
</dbReference>
<evidence type="ECO:0000313" key="9">
    <source>
        <dbReference type="EMBL" id="KAF9684018.1"/>
    </source>
</evidence>
<evidence type="ECO:0000256" key="6">
    <source>
        <dbReference type="SAM" id="MobiDB-lite"/>
    </source>
</evidence>
<dbReference type="EMBL" id="JADGMS010000004">
    <property type="protein sequence ID" value="KAF9684018.1"/>
    <property type="molecule type" value="Genomic_DNA"/>
</dbReference>
<dbReference type="InterPro" id="IPR033896">
    <property type="entry name" value="MEF2-like_N"/>
</dbReference>
<protein>
    <submittedName>
        <fullName evidence="9">Uncharacterized protein</fullName>
    </submittedName>
</protein>
<dbReference type="PRINTS" id="PR00404">
    <property type="entry name" value="MADSDOMAIN"/>
</dbReference>
<dbReference type="GO" id="GO:0045944">
    <property type="term" value="P:positive regulation of transcription by RNA polymerase II"/>
    <property type="evidence" value="ECO:0007669"/>
    <property type="project" value="InterPro"/>
</dbReference>
<feature type="domain" description="MADS-box" evidence="7">
    <location>
        <begin position="1"/>
        <end position="61"/>
    </location>
</feature>
<dbReference type="Pfam" id="PF01486">
    <property type="entry name" value="K-box"/>
    <property type="match status" value="1"/>
</dbReference>
<dbReference type="OrthoDB" id="819824at2759"/>
<dbReference type="PANTHER" id="PTHR48019">
    <property type="entry name" value="SERUM RESPONSE FACTOR HOMOLOG"/>
    <property type="match status" value="1"/>
</dbReference>
<keyword evidence="5" id="KW-0539">Nucleus</keyword>
<dbReference type="InterPro" id="IPR036879">
    <property type="entry name" value="TF_MADSbox_sf"/>
</dbReference>
<dbReference type="PROSITE" id="PS51297">
    <property type="entry name" value="K_BOX"/>
    <property type="match status" value="1"/>
</dbReference>
<evidence type="ECO:0000313" key="10">
    <source>
        <dbReference type="Proteomes" id="UP000657918"/>
    </source>
</evidence>
<dbReference type="PROSITE" id="PS50066">
    <property type="entry name" value="MADS_BOX_2"/>
    <property type="match status" value="1"/>
</dbReference>
<feature type="domain" description="K-box" evidence="8">
    <location>
        <begin position="88"/>
        <end position="191"/>
    </location>
</feature>
<feature type="compositionally biased region" description="Pro residues" evidence="6">
    <location>
        <begin position="214"/>
        <end position="225"/>
    </location>
</feature>
<gene>
    <name evidence="9" type="ORF">SADUNF_Sadunf04G0074100</name>
</gene>
<dbReference type="FunFam" id="3.40.1810.10:FF:000003">
    <property type="entry name" value="MADS-box transcription factor MADS-MC"/>
    <property type="match status" value="1"/>
</dbReference>
<evidence type="ECO:0000256" key="5">
    <source>
        <dbReference type="ARBA" id="ARBA00023242"/>
    </source>
</evidence>
<dbReference type="SMART" id="SM00432">
    <property type="entry name" value="MADS"/>
    <property type="match status" value="1"/>
</dbReference>
<dbReference type="PROSITE" id="PS00350">
    <property type="entry name" value="MADS_BOX_1"/>
    <property type="match status" value="1"/>
</dbReference>
<keyword evidence="2" id="KW-0805">Transcription regulation</keyword>
<dbReference type="SUPFAM" id="SSF55455">
    <property type="entry name" value="SRF-like"/>
    <property type="match status" value="1"/>
</dbReference>
<feature type="region of interest" description="Disordered" evidence="6">
    <location>
        <begin position="191"/>
        <end position="227"/>
    </location>
</feature>
<evidence type="ECO:0000259" key="8">
    <source>
        <dbReference type="PROSITE" id="PS51297"/>
    </source>
</evidence>
<dbReference type="Pfam" id="PF00319">
    <property type="entry name" value="SRF-TF"/>
    <property type="match status" value="1"/>
</dbReference>
<evidence type="ECO:0000259" key="7">
    <source>
        <dbReference type="PROSITE" id="PS50066"/>
    </source>
</evidence>
<keyword evidence="10" id="KW-1185">Reference proteome</keyword>
<reference evidence="9 10" key="1">
    <citation type="submission" date="2020-10" db="EMBL/GenBank/DDBJ databases">
        <title>Plant Genome Project.</title>
        <authorList>
            <person name="Zhang R.-G."/>
        </authorList>
    </citation>
    <scope>NUCLEOTIDE SEQUENCE [LARGE SCALE GENOMIC DNA]</scope>
    <source>
        <strain evidence="9">FAFU-HL-1</strain>
        <tissue evidence="9">Leaf</tissue>
    </source>
</reference>
<proteinExistence type="predicted"/>
<dbReference type="InterPro" id="IPR002487">
    <property type="entry name" value="TF_Kbox"/>
</dbReference>
<organism evidence="9 10">
    <name type="scientific">Salix dunnii</name>
    <dbReference type="NCBI Taxonomy" id="1413687"/>
    <lineage>
        <taxon>Eukaryota</taxon>
        <taxon>Viridiplantae</taxon>
        <taxon>Streptophyta</taxon>
        <taxon>Embryophyta</taxon>
        <taxon>Tracheophyta</taxon>
        <taxon>Spermatophyta</taxon>
        <taxon>Magnoliopsida</taxon>
        <taxon>eudicotyledons</taxon>
        <taxon>Gunneridae</taxon>
        <taxon>Pentapetalae</taxon>
        <taxon>rosids</taxon>
        <taxon>fabids</taxon>
        <taxon>Malpighiales</taxon>
        <taxon>Salicaceae</taxon>
        <taxon>Saliceae</taxon>
        <taxon>Salix</taxon>
    </lineage>
</organism>
<keyword evidence="4" id="KW-0804">Transcription</keyword>
<evidence type="ECO:0000256" key="4">
    <source>
        <dbReference type="ARBA" id="ARBA00023163"/>
    </source>
</evidence>
<feature type="compositionally biased region" description="Polar residues" evidence="6">
    <location>
        <begin position="193"/>
        <end position="210"/>
    </location>
</feature>
<evidence type="ECO:0000256" key="2">
    <source>
        <dbReference type="ARBA" id="ARBA00023015"/>
    </source>
</evidence>
<feature type="compositionally biased region" description="Low complexity" evidence="6">
    <location>
        <begin position="159"/>
        <end position="169"/>
    </location>
</feature>
<dbReference type="Proteomes" id="UP000657918">
    <property type="component" value="Chromosome 4"/>
</dbReference>
<dbReference type="Gene3D" id="3.40.1810.10">
    <property type="entry name" value="Transcription factor, MADS-box"/>
    <property type="match status" value="1"/>
</dbReference>
<comment type="subcellular location">
    <subcellularLocation>
        <location evidence="1">Nucleus</location>
    </subcellularLocation>
</comment>
<dbReference type="GO" id="GO:0003700">
    <property type="term" value="F:DNA-binding transcription factor activity"/>
    <property type="evidence" value="ECO:0007669"/>
    <property type="project" value="InterPro"/>
</dbReference>
<evidence type="ECO:0000256" key="1">
    <source>
        <dbReference type="ARBA" id="ARBA00004123"/>
    </source>
</evidence>
<dbReference type="GO" id="GO:0046983">
    <property type="term" value="F:protein dimerization activity"/>
    <property type="evidence" value="ECO:0007669"/>
    <property type="project" value="InterPro"/>
</dbReference>
<dbReference type="AlphaFoldDB" id="A0A835K8N4"/>
<dbReference type="GO" id="GO:0005634">
    <property type="term" value="C:nucleus"/>
    <property type="evidence" value="ECO:0007669"/>
    <property type="project" value="UniProtKB-SubCell"/>
</dbReference>
<sequence>MGRGRVQLKRIENKINRQVTFSKRRTGLLKKAHEISVLCDADVALIVFSTRGKISEYSTDSSMESILERYERCSYQEQQLVPNGSEHQESWSLDHPKLMARVETLQRNLRNYAGQELDSLNLKELQYLEQQIETALKRIRSRKSQLIHESLNELRKKNSSSLSSDSSLSQEKELQEQNSILAEQVKEKEKSLTEQAQWEQQNLGQNSSSFMPPVVQPPLQPPMLSQPPLTIGDSFQIIGFMNGNENVEVQTQPSTMPPWMLRHINDTI</sequence>
<dbReference type="CDD" id="cd00265">
    <property type="entry name" value="MADS_MEF2_like"/>
    <property type="match status" value="1"/>
</dbReference>
<evidence type="ECO:0000256" key="3">
    <source>
        <dbReference type="ARBA" id="ARBA00023125"/>
    </source>
</evidence>